<evidence type="ECO:0000313" key="3">
    <source>
        <dbReference type="Proteomes" id="UP001060325"/>
    </source>
</evidence>
<proteinExistence type="predicted"/>
<dbReference type="SUPFAM" id="SSF81301">
    <property type="entry name" value="Nucleotidyltransferase"/>
    <property type="match status" value="1"/>
</dbReference>
<keyword evidence="3" id="KW-1185">Reference proteome</keyword>
<feature type="domain" description="Polymerase nucleotidyl transferase" evidence="1">
    <location>
        <begin position="25"/>
        <end position="51"/>
    </location>
</feature>
<dbReference type="EMBL" id="CP101462">
    <property type="protein sequence ID" value="UTT41650.1"/>
    <property type="molecule type" value="Genomic_DNA"/>
</dbReference>
<dbReference type="Pfam" id="PF01909">
    <property type="entry name" value="NTP_transf_2"/>
    <property type="match status" value="1"/>
</dbReference>
<protein>
    <submittedName>
        <fullName evidence="2">Nucleotidyltransferase domain-containing protein</fullName>
    </submittedName>
</protein>
<sequence>MIPKLEPIIAAKTFVTTHFPHCRAALLAGSVVRGEATETSDLDIVVFDDTLVSTYRESFIESGWRIELFAHNLTSYRTFFEQDCRRAIPSLPRMVTEGIILKDTDIVEDIKREARALLDSGPEAWSDETIEMKRYFLTDTLDDLIGCTTRAEGLFIAGTLATLVCEFILRTNRQWTGSSKWTYRALERYDAGAARELVAALEAYYQTNETDALIRYVDETLSPFGGRLFAGFSRRKSNET</sequence>
<reference evidence="2" key="1">
    <citation type="submission" date="2022-07" db="EMBL/GenBank/DDBJ databases">
        <title>Complete genome of CX2.</title>
        <authorList>
            <person name="Cao G."/>
        </authorList>
    </citation>
    <scope>NUCLEOTIDE SEQUENCE</scope>
    <source>
        <strain evidence="2">CX2</strain>
    </source>
</reference>
<evidence type="ECO:0000259" key="1">
    <source>
        <dbReference type="Pfam" id="PF01909"/>
    </source>
</evidence>
<dbReference type="RefSeq" id="WP_255176393.1">
    <property type="nucleotide sequence ID" value="NZ_CP101462.1"/>
</dbReference>
<dbReference type="Gene3D" id="3.30.460.10">
    <property type="entry name" value="Beta Polymerase, domain 2"/>
    <property type="match status" value="1"/>
</dbReference>
<gene>
    <name evidence="2" type="ORF">NMQ00_08730</name>
</gene>
<organism evidence="2 3">
    <name type="scientific">Exiguobacterium aurantiacum</name>
    <dbReference type="NCBI Taxonomy" id="33987"/>
    <lineage>
        <taxon>Bacteria</taxon>
        <taxon>Bacillati</taxon>
        <taxon>Bacillota</taxon>
        <taxon>Bacilli</taxon>
        <taxon>Bacillales</taxon>
        <taxon>Bacillales Family XII. Incertae Sedis</taxon>
        <taxon>Exiguobacterium</taxon>
    </lineage>
</organism>
<dbReference type="CDD" id="cd05403">
    <property type="entry name" value="NT_KNTase_like"/>
    <property type="match status" value="1"/>
</dbReference>
<accession>A0ABY5FJH7</accession>
<evidence type="ECO:0000313" key="2">
    <source>
        <dbReference type="EMBL" id="UTT41650.1"/>
    </source>
</evidence>
<dbReference type="InterPro" id="IPR002934">
    <property type="entry name" value="Polymerase_NTP_transf_dom"/>
</dbReference>
<dbReference type="InterPro" id="IPR043519">
    <property type="entry name" value="NT_sf"/>
</dbReference>
<dbReference type="Proteomes" id="UP001060325">
    <property type="component" value="Chromosome"/>
</dbReference>
<name>A0ABY5FJH7_9BACL</name>